<dbReference type="Proteomes" id="UP000823900">
    <property type="component" value="Unassembled WGS sequence"/>
</dbReference>
<organism evidence="2 3">
    <name type="scientific">Candidatus Lachnoclostridium stercoravium</name>
    <dbReference type="NCBI Taxonomy" id="2838633"/>
    <lineage>
        <taxon>Bacteria</taxon>
        <taxon>Bacillati</taxon>
        <taxon>Bacillota</taxon>
        <taxon>Clostridia</taxon>
        <taxon>Lachnospirales</taxon>
        <taxon>Lachnospiraceae</taxon>
    </lineage>
</organism>
<dbReference type="SUPFAM" id="SSF69360">
    <property type="entry name" value="Cell wall binding repeat"/>
    <property type="match status" value="1"/>
</dbReference>
<evidence type="ECO:0008006" key="4">
    <source>
        <dbReference type="Google" id="ProtNLM"/>
    </source>
</evidence>
<feature type="signal peptide" evidence="1">
    <location>
        <begin position="1"/>
        <end position="26"/>
    </location>
</feature>
<reference evidence="2" key="1">
    <citation type="journal article" date="2021" name="PeerJ">
        <title>Extensive microbial diversity within the chicken gut microbiome revealed by metagenomics and culture.</title>
        <authorList>
            <person name="Gilroy R."/>
            <person name="Ravi A."/>
            <person name="Getino M."/>
            <person name="Pursley I."/>
            <person name="Horton D.L."/>
            <person name="Alikhan N.F."/>
            <person name="Baker D."/>
            <person name="Gharbi K."/>
            <person name="Hall N."/>
            <person name="Watson M."/>
            <person name="Adriaenssens E.M."/>
            <person name="Foster-Nyarko E."/>
            <person name="Jarju S."/>
            <person name="Secka A."/>
            <person name="Antonio M."/>
            <person name="Oren A."/>
            <person name="Chaudhuri R.R."/>
            <person name="La Ragione R."/>
            <person name="Hildebrand F."/>
            <person name="Pallen M.J."/>
        </authorList>
    </citation>
    <scope>NUCLEOTIDE SEQUENCE</scope>
    <source>
        <strain evidence="2">CHK178-16964</strain>
    </source>
</reference>
<sequence>MKKFKKFFAAFAAAAMVLTSAIPAFAAEDRTAITSVKLHIAADLEDSADFSDMSLDVSADENNYYVDDYGVTSTTSSYPTIEVVLKADDGYYFDISSKDVSLTGEKASLSSKSTKNSKETLTLKIKLTDITADLSEVEYAELNDDGMAYWEGVNGARKYQIRLYRNGSTVGTSIETTDTQYNFRSMITREGDYYFRVRALGLKSKDTTDWTESDEVTFDYALSSSSSSNNNSPAAATGWRSDSTGWWYQYADGSYPVNAWLYVDNNWFHFDGRGYMQTGWLYDNGQYYYLNPVSDGSQGRMITGWYWVDGQCYYFNPGPTGIVGAMAINTTIDGYRVGPSGAWIQ</sequence>
<evidence type="ECO:0000313" key="3">
    <source>
        <dbReference type="Proteomes" id="UP000823900"/>
    </source>
</evidence>
<gene>
    <name evidence="2" type="ORF">IAA07_11030</name>
</gene>
<evidence type="ECO:0000313" key="2">
    <source>
        <dbReference type="EMBL" id="HJA72086.1"/>
    </source>
</evidence>
<dbReference type="Gene3D" id="2.10.270.10">
    <property type="entry name" value="Cholin Binding"/>
    <property type="match status" value="1"/>
</dbReference>
<accession>A0A9D2KQI3</accession>
<feature type="chain" id="PRO_5038494862" description="Cell wall-binding protein" evidence="1">
    <location>
        <begin position="27"/>
        <end position="345"/>
    </location>
</feature>
<dbReference type="EMBL" id="DWZA01000096">
    <property type="protein sequence ID" value="HJA72086.1"/>
    <property type="molecule type" value="Genomic_DNA"/>
</dbReference>
<evidence type="ECO:0000256" key="1">
    <source>
        <dbReference type="SAM" id="SignalP"/>
    </source>
</evidence>
<protein>
    <recommendedName>
        <fullName evidence="4">Cell wall-binding protein</fullName>
    </recommendedName>
</protein>
<reference evidence="2" key="2">
    <citation type="submission" date="2021-04" db="EMBL/GenBank/DDBJ databases">
        <authorList>
            <person name="Gilroy R."/>
        </authorList>
    </citation>
    <scope>NUCLEOTIDE SEQUENCE</scope>
    <source>
        <strain evidence="2">CHK178-16964</strain>
    </source>
</reference>
<dbReference type="AlphaFoldDB" id="A0A9D2KQI3"/>
<name>A0A9D2KQI3_9FIRM</name>
<comment type="caution">
    <text evidence="2">The sequence shown here is derived from an EMBL/GenBank/DDBJ whole genome shotgun (WGS) entry which is preliminary data.</text>
</comment>
<proteinExistence type="predicted"/>
<dbReference type="InterPro" id="IPR013783">
    <property type="entry name" value="Ig-like_fold"/>
</dbReference>
<keyword evidence="1" id="KW-0732">Signal</keyword>
<dbReference type="Gene3D" id="2.60.40.10">
    <property type="entry name" value="Immunoglobulins"/>
    <property type="match status" value="1"/>
</dbReference>